<dbReference type="RefSeq" id="WP_036624427.1">
    <property type="nucleotide sequence ID" value="NZ_BGML01000001.1"/>
</dbReference>
<dbReference type="Proteomes" id="UP000029278">
    <property type="component" value="Unassembled WGS sequence"/>
</dbReference>
<dbReference type="GeneID" id="77008500"/>
<keyword evidence="1" id="KW-0436">Ligase</keyword>
<dbReference type="STRING" id="44252.DJ90_2800"/>
<dbReference type="OrthoDB" id="7869153at2"/>
<protein>
    <submittedName>
        <fullName evidence="1">Tubulin-tyrosine ligase family protein</fullName>
    </submittedName>
</protein>
<gene>
    <name evidence="1" type="ORF">DJ90_2800</name>
</gene>
<dbReference type="EMBL" id="JMQA01000053">
    <property type="protein sequence ID" value="KFM93073.1"/>
    <property type="molecule type" value="Genomic_DNA"/>
</dbReference>
<name>A0A090Y2Y3_PAEMA</name>
<proteinExistence type="predicted"/>
<dbReference type="PATRIC" id="fig|44252.3.peg.6101"/>
<dbReference type="Gene3D" id="3.30.470.20">
    <property type="entry name" value="ATP-grasp fold, B domain"/>
    <property type="match status" value="1"/>
</dbReference>
<comment type="caution">
    <text evidence="1">The sequence shown here is derived from an EMBL/GenBank/DDBJ whole genome shotgun (WGS) entry which is preliminary data.</text>
</comment>
<keyword evidence="2" id="KW-1185">Reference proteome</keyword>
<dbReference type="HOGENOM" id="CLU_044334_0_1_9"/>
<evidence type="ECO:0000313" key="2">
    <source>
        <dbReference type="Proteomes" id="UP000029278"/>
    </source>
</evidence>
<sequence length="456" mass="51251">MPSKKMTVQIMSPGLLEDDTLALGDMLIKQWKIPTDLPLFLAFGSFRHSVKVIPLTRSDGVRMSAGLARKMGIQPRSPLRLTYRPHSSTIQFGPLLGVLLSQDYAENPERPFGKMTLFCRELANACSRQGVYVYFFTPEHIGKNSEQVSGWVFYKDEWKKTQLPAADVFYNRLTSRKLENKPSVQHFMKEVKSRYGSHFFNEKYLDKTEVFDALAKDGSLLRYLPESHLFRGYSMLKAMCAKYPIVFLKPVKGSLGKGIIRISRLENGVYQALTTQVGGTRRHTYPSLTKLFSALSGRMKATRYQIQQGLHLIEIDHRPVDFRALVQKNLAGKWSTTSIVARIAGNQHFVSNLARGGTLSTVKEAISRSSLQPGMKSRVDARLRKAALDIAQGVDANLPAHFGEFGIDLAVDISGRVWLIEVNSKPSKNDNTPMGAGKIRPSVKRVIEYTRYLSGF</sequence>
<dbReference type="AlphaFoldDB" id="A0A090Y2Y3"/>
<organism evidence="1 2">
    <name type="scientific">Paenibacillus macerans</name>
    <name type="common">Bacillus macerans</name>
    <dbReference type="NCBI Taxonomy" id="44252"/>
    <lineage>
        <taxon>Bacteria</taxon>
        <taxon>Bacillati</taxon>
        <taxon>Bacillota</taxon>
        <taxon>Bacilli</taxon>
        <taxon>Bacillales</taxon>
        <taxon>Paenibacillaceae</taxon>
        <taxon>Paenibacillus</taxon>
    </lineage>
</organism>
<dbReference type="InterPro" id="IPR026838">
    <property type="entry name" value="YheC/D"/>
</dbReference>
<dbReference type="Pfam" id="PF14398">
    <property type="entry name" value="ATPgrasp_YheCD"/>
    <property type="match status" value="1"/>
</dbReference>
<dbReference type="SUPFAM" id="SSF56059">
    <property type="entry name" value="Glutathione synthetase ATP-binding domain-like"/>
    <property type="match status" value="1"/>
</dbReference>
<accession>A0A090Y2Y3</accession>
<reference evidence="1 2" key="1">
    <citation type="submission" date="2014-04" db="EMBL/GenBank/DDBJ databases">
        <authorList>
            <person name="Bishop-Lilly K.A."/>
            <person name="Broomall S.M."/>
            <person name="Chain P.S."/>
            <person name="Chertkov O."/>
            <person name="Coyne S.R."/>
            <person name="Daligault H.E."/>
            <person name="Davenport K.W."/>
            <person name="Erkkila T."/>
            <person name="Frey K.G."/>
            <person name="Gibbons H.S."/>
            <person name="Gu W."/>
            <person name="Jaissle J."/>
            <person name="Johnson S.L."/>
            <person name="Koroleva G.I."/>
            <person name="Ladner J.T."/>
            <person name="Lo C.-C."/>
            <person name="Minogue T.D."/>
            <person name="Munk C."/>
            <person name="Palacios G.F."/>
            <person name="Redden C.L."/>
            <person name="Rosenzweig C.N."/>
            <person name="Scholz M.B."/>
            <person name="Teshima H."/>
            <person name="Xu Y."/>
        </authorList>
    </citation>
    <scope>NUCLEOTIDE SEQUENCE [LARGE SCALE GENOMIC DNA]</scope>
    <source>
        <strain evidence="1 2">8244</strain>
    </source>
</reference>
<dbReference type="GO" id="GO:0016874">
    <property type="term" value="F:ligase activity"/>
    <property type="evidence" value="ECO:0007669"/>
    <property type="project" value="UniProtKB-KW"/>
</dbReference>
<evidence type="ECO:0000313" key="1">
    <source>
        <dbReference type="EMBL" id="KFM93073.1"/>
    </source>
</evidence>